<dbReference type="Proteomes" id="UP001500929">
    <property type="component" value="Unassembled WGS sequence"/>
</dbReference>
<evidence type="ECO:0000313" key="2">
    <source>
        <dbReference type="EMBL" id="GAA2227055.1"/>
    </source>
</evidence>
<proteinExistence type="predicted"/>
<accession>A0ABN3DCF6</accession>
<dbReference type="EMBL" id="BAAAQY010000002">
    <property type="protein sequence ID" value="GAA2227055.1"/>
    <property type="molecule type" value="Genomic_DNA"/>
</dbReference>
<comment type="caution">
    <text evidence="2">The sequence shown here is derived from an EMBL/GenBank/DDBJ whole genome shotgun (WGS) entry which is preliminary data.</text>
</comment>
<sequence>MKLVKQVPGLSSIAWYRLMIVGIVIVAIFLALAMLAIVSGKVVIQNNPLALAALATTGFGVGLVWFAVNRLEKKVKSEIANGYTTSPVGYFHLDEVDPRTGYVIREAGTPRLSPATRRARRAEAIALKRQSGLSIVRSRRSPVHSNQRRWGFIVGVVLSYIVPASVSLLVGGLSLDTWSSSAVFRLVWGPIVVTGVGAIWMLRSRSDSKIAKELFERGFIVMNTPETAAVLATFSQSKVPSVYLGGRLFWLATVEGGALVFWESKSDEGEPVELARIDLDTVVVGFVSTKGVRSYRFAALALQLPEVLLELPIAQPVPTGFRPLDPAQSTHMDQLRKSSGELILRERP</sequence>
<organism evidence="2 3">
    <name type="scientific">Herbiconiux moechotypicola</name>
    <dbReference type="NCBI Taxonomy" id="637393"/>
    <lineage>
        <taxon>Bacteria</taxon>
        <taxon>Bacillati</taxon>
        <taxon>Actinomycetota</taxon>
        <taxon>Actinomycetes</taxon>
        <taxon>Micrococcales</taxon>
        <taxon>Microbacteriaceae</taxon>
        <taxon>Herbiconiux</taxon>
    </lineage>
</organism>
<keyword evidence="1" id="KW-1133">Transmembrane helix</keyword>
<reference evidence="2 3" key="1">
    <citation type="journal article" date="2019" name="Int. J. Syst. Evol. Microbiol.">
        <title>The Global Catalogue of Microorganisms (GCM) 10K type strain sequencing project: providing services to taxonomists for standard genome sequencing and annotation.</title>
        <authorList>
            <consortium name="The Broad Institute Genomics Platform"/>
            <consortium name="The Broad Institute Genome Sequencing Center for Infectious Disease"/>
            <person name="Wu L."/>
            <person name="Ma J."/>
        </authorList>
    </citation>
    <scope>NUCLEOTIDE SEQUENCE [LARGE SCALE GENOMIC DNA]</scope>
    <source>
        <strain evidence="2 3">JCM 16117</strain>
    </source>
</reference>
<feature type="transmembrane region" description="Helical" evidence="1">
    <location>
        <begin position="150"/>
        <end position="170"/>
    </location>
</feature>
<name>A0ABN3DCF6_9MICO</name>
<evidence type="ECO:0000313" key="3">
    <source>
        <dbReference type="Proteomes" id="UP001500929"/>
    </source>
</evidence>
<keyword evidence="3" id="KW-1185">Reference proteome</keyword>
<feature type="transmembrane region" description="Helical" evidence="1">
    <location>
        <begin position="182"/>
        <end position="202"/>
    </location>
</feature>
<dbReference type="RefSeq" id="WP_259478172.1">
    <property type="nucleotide sequence ID" value="NZ_BAAAQY010000002.1"/>
</dbReference>
<keyword evidence="1" id="KW-0472">Membrane</keyword>
<protein>
    <submittedName>
        <fullName evidence="2">Uncharacterized protein</fullName>
    </submittedName>
</protein>
<gene>
    <name evidence="2" type="ORF">GCM10009851_08950</name>
</gene>
<evidence type="ECO:0000256" key="1">
    <source>
        <dbReference type="SAM" id="Phobius"/>
    </source>
</evidence>
<feature type="transmembrane region" description="Helical" evidence="1">
    <location>
        <begin position="49"/>
        <end position="68"/>
    </location>
</feature>
<keyword evidence="1" id="KW-0812">Transmembrane</keyword>
<feature type="transmembrane region" description="Helical" evidence="1">
    <location>
        <begin position="15"/>
        <end position="37"/>
    </location>
</feature>